<accession>A0ABT4S638</accession>
<name>A0ABT4S638_9ACTN</name>
<dbReference type="SUPFAM" id="SSF53474">
    <property type="entry name" value="alpha/beta-Hydrolases"/>
    <property type="match status" value="1"/>
</dbReference>
<proteinExistence type="predicted"/>
<dbReference type="Proteomes" id="UP001144036">
    <property type="component" value="Unassembled WGS sequence"/>
</dbReference>
<reference evidence="1" key="1">
    <citation type="submission" date="2022-11" db="EMBL/GenBank/DDBJ databases">
        <title>Nonomuraea corallina sp. nov., a new species of the genus Nonomuraea isolated from sea side sediment in Thai sea.</title>
        <authorList>
            <person name="Ngamcharungchit C."/>
            <person name="Matsumoto A."/>
            <person name="Suriyachadkun C."/>
            <person name="Panbangred W."/>
            <person name="Inahashi Y."/>
            <person name="Intra B."/>
        </authorList>
    </citation>
    <scope>NUCLEOTIDE SEQUENCE</scope>
    <source>
        <strain evidence="1">MCN248</strain>
    </source>
</reference>
<dbReference type="EMBL" id="JAPNNL010000010">
    <property type="protein sequence ID" value="MDA0632662.1"/>
    <property type="molecule type" value="Genomic_DNA"/>
</dbReference>
<protein>
    <submittedName>
        <fullName evidence="1">Alpha/beta hydrolase</fullName>
    </submittedName>
</protein>
<gene>
    <name evidence="1" type="ORF">OUY22_04470</name>
</gene>
<comment type="caution">
    <text evidence="1">The sequence shown here is derived from an EMBL/GenBank/DDBJ whole genome shotgun (WGS) entry which is preliminary data.</text>
</comment>
<sequence>MISKTFVSSESPGARRAGAGGMPCQGVYYAPEAVRPRIAMIATHFQIDFSEHYLAEHMAERGIGFLGWNTRYRGYESEFVLDRALVDLGVGVRWLKEEAGVEHVVLLGNSGGGSLMAAYHAQAVEPSVRPGIGLPPAPGVDELIPGDAYVSLAAHLGRPEVITAWMDPAVVDEHDPTLTDPELDLFNPDNGPPFSPEFLARYRAAQVARNHRITAWAKAELARIQALGFQDRPFSVQRVWADPRMVDSSLDPSNRPDNACYRGDPAVANRSGRGLGHETSLRNWLGMWSLSESQCRAEEHLAKVKVPAIVINPDADAGVYPSDADGLYAAIASDDKQRLDLPGDHYFENPPGARARVADVITRWIAERFPVSWP</sequence>
<dbReference type="GO" id="GO:0016787">
    <property type="term" value="F:hydrolase activity"/>
    <property type="evidence" value="ECO:0007669"/>
    <property type="project" value="UniProtKB-KW"/>
</dbReference>
<keyword evidence="1" id="KW-0378">Hydrolase</keyword>
<keyword evidence="2" id="KW-1185">Reference proteome</keyword>
<evidence type="ECO:0000313" key="2">
    <source>
        <dbReference type="Proteomes" id="UP001144036"/>
    </source>
</evidence>
<dbReference type="Gene3D" id="3.40.50.1820">
    <property type="entry name" value="alpha/beta hydrolase"/>
    <property type="match status" value="2"/>
</dbReference>
<dbReference type="RefSeq" id="WP_270153443.1">
    <property type="nucleotide sequence ID" value="NZ_JAPNNL010000010.1"/>
</dbReference>
<organism evidence="1 2">
    <name type="scientific">Nonomuraea corallina</name>
    <dbReference type="NCBI Taxonomy" id="2989783"/>
    <lineage>
        <taxon>Bacteria</taxon>
        <taxon>Bacillati</taxon>
        <taxon>Actinomycetota</taxon>
        <taxon>Actinomycetes</taxon>
        <taxon>Streptosporangiales</taxon>
        <taxon>Streptosporangiaceae</taxon>
        <taxon>Nonomuraea</taxon>
    </lineage>
</organism>
<evidence type="ECO:0000313" key="1">
    <source>
        <dbReference type="EMBL" id="MDA0632662.1"/>
    </source>
</evidence>
<dbReference type="InterPro" id="IPR029058">
    <property type="entry name" value="AB_hydrolase_fold"/>
</dbReference>